<reference evidence="9" key="1">
    <citation type="journal article" date="2016" name="Sci. Rep.">
        <title>Molecular characterization of firefly nuptial gifts: a multi-omics approach sheds light on postcopulatory sexual selection.</title>
        <authorList>
            <person name="Al-Wathiqui N."/>
            <person name="Fallon T.R."/>
            <person name="South A."/>
            <person name="Weng J.K."/>
            <person name="Lewis S.M."/>
        </authorList>
    </citation>
    <scope>NUCLEOTIDE SEQUENCE</scope>
</reference>
<dbReference type="PANTHER" id="PTHR31183">
    <property type="entry name" value="TRICHOPLEIN KERATIN FILAMENT-BINDING PROTEIN FAMILY MEMBER"/>
    <property type="match status" value="1"/>
</dbReference>
<dbReference type="Proteomes" id="UP000327044">
    <property type="component" value="Unassembled WGS sequence"/>
</dbReference>
<comment type="subcellular location">
    <subcellularLocation>
        <location evidence="1">Cell projection</location>
        <location evidence="1">Cilium</location>
    </subcellularLocation>
</comment>
<evidence type="ECO:0000256" key="6">
    <source>
        <dbReference type="ARBA" id="ARBA00033773"/>
    </source>
</evidence>
<organism evidence="9">
    <name type="scientific">Photinus pyralis</name>
    <name type="common">Common eastern firefly</name>
    <name type="synonym">Lampyris pyralis</name>
    <dbReference type="NCBI Taxonomy" id="7054"/>
    <lineage>
        <taxon>Eukaryota</taxon>
        <taxon>Metazoa</taxon>
        <taxon>Ecdysozoa</taxon>
        <taxon>Arthropoda</taxon>
        <taxon>Hexapoda</taxon>
        <taxon>Insecta</taxon>
        <taxon>Pterygota</taxon>
        <taxon>Neoptera</taxon>
        <taxon>Endopterygota</taxon>
        <taxon>Coleoptera</taxon>
        <taxon>Polyphaga</taxon>
        <taxon>Elateriformia</taxon>
        <taxon>Elateroidea</taxon>
        <taxon>Lampyridae</taxon>
        <taxon>Lampyrinae</taxon>
        <taxon>Photinus</taxon>
    </lineage>
</organism>
<dbReference type="AlphaFoldDB" id="A0A1Y1MUJ7"/>
<dbReference type="InParanoid" id="A0A1Y1MUJ7"/>
<dbReference type="OrthoDB" id="75950at2759"/>
<gene>
    <name evidence="10" type="ORF">PPYR_02452</name>
</gene>
<dbReference type="InterPro" id="IPR043597">
    <property type="entry name" value="TPH_dom"/>
</dbReference>
<keyword evidence="4" id="KW-0966">Cell projection</keyword>
<dbReference type="Pfam" id="PF13868">
    <property type="entry name" value="TPH"/>
    <property type="match status" value="1"/>
</dbReference>
<feature type="coiled-coil region" evidence="7">
    <location>
        <begin position="259"/>
        <end position="402"/>
    </location>
</feature>
<reference evidence="10 11" key="2">
    <citation type="journal article" date="2018" name="Elife">
        <title>Firefly genomes illuminate parallel origins of bioluminescence in beetles.</title>
        <authorList>
            <person name="Fallon T.R."/>
            <person name="Lower S.E."/>
            <person name="Chang C.H."/>
            <person name="Bessho-Uehara M."/>
            <person name="Martin G.J."/>
            <person name="Bewick A.J."/>
            <person name="Behringer M."/>
            <person name="Debat H.J."/>
            <person name="Wong I."/>
            <person name="Day J.C."/>
            <person name="Suvorov A."/>
            <person name="Silva C.J."/>
            <person name="Stanger-Hall K.F."/>
            <person name="Hall D.W."/>
            <person name="Schmitz R.J."/>
            <person name="Nelson D.R."/>
            <person name="Lewis S.M."/>
            <person name="Shigenobu S."/>
            <person name="Bybee S.M."/>
            <person name="Larracuente A.M."/>
            <person name="Oba Y."/>
            <person name="Weng J.K."/>
        </authorList>
    </citation>
    <scope>NUCLEOTIDE SEQUENCE [LARGE SCALE GENOMIC DNA]</scope>
    <source>
        <strain evidence="10">1611_PpyrPB1</strain>
        <tissue evidence="10">Whole body</tissue>
    </source>
</reference>
<keyword evidence="11" id="KW-1185">Reference proteome</keyword>
<dbReference type="PANTHER" id="PTHR31183:SF1">
    <property type="entry name" value="CILIA- AND FLAGELLA-ASSOCIATED PROTEIN 53"/>
    <property type="match status" value="1"/>
</dbReference>
<dbReference type="EMBL" id="GEZM01020167">
    <property type="protein sequence ID" value="JAV89344.1"/>
    <property type="molecule type" value="Transcribed_RNA"/>
</dbReference>
<evidence type="ECO:0000313" key="11">
    <source>
        <dbReference type="Proteomes" id="UP000327044"/>
    </source>
</evidence>
<evidence type="ECO:0000256" key="4">
    <source>
        <dbReference type="ARBA" id="ARBA00023273"/>
    </source>
</evidence>
<keyword evidence="2 7" id="KW-0175">Coiled coil</keyword>
<evidence type="ECO:0000256" key="3">
    <source>
        <dbReference type="ARBA" id="ARBA00023069"/>
    </source>
</evidence>
<feature type="domain" description="Trichohyalin-plectin-homology" evidence="8">
    <location>
        <begin position="196"/>
        <end position="511"/>
    </location>
</feature>
<evidence type="ECO:0000256" key="5">
    <source>
        <dbReference type="ARBA" id="ARBA00033747"/>
    </source>
</evidence>
<dbReference type="EMBL" id="VVIM01000001">
    <property type="protein sequence ID" value="KAB0805482.1"/>
    <property type="molecule type" value="Genomic_DNA"/>
</dbReference>
<keyword evidence="3" id="KW-0969">Cilium</keyword>
<reference evidence="10" key="3">
    <citation type="submission" date="2019-08" db="EMBL/GenBank/DDBJ databases">
        <authorList>
            <consortium name="Photinus pyralis genome working group"/>
            <person name="Fallon T.R."/>
            <person name="Sander Lower S.E."/>
            <person name="Weng J.-K."/>
        </authorList>
    </citation>
    <scope>NUCLEOTIDE SEQUENCE</scope>
    <source>
        <strain evidence="10">1611_PpyrPB1</strain>
        <tissue evidence="10">Whole body</tissue>
    </source>
</reference>
<sequence>MFGKIEVPKAKPRTRPRPVMVDYKLPTPTPYTWGHMGREPNTDYEVKLLQYKQRKEADYIRYIEQENLQRSKDSFSMKFEKHSQKRRFHSEIEKRLNAKMRDYEDAIDKRREKLRELYAEEERDYIRETIDCAQRGGESQMEEMKRRSQEIIAKRENERLQLVKEKRLQQYMQRCGDLRTAMSKKNTIESKYGQLQQIRENEAKREAERELDHLWHQLTIKDIEAKREREVQEVIDRYRRDKNNKEVWDIQVHGKELLREEMERIALEDRVELEKLAEEMKREEIEKLIEKRKKREAFAQEIKGQIEQHENFVGQRKKEENALDNAFNTLVRMEIEKEKAARADYSATAKREMAMYRENVAELEKQRIEDDRQLNMLLEEYTRNIQRKQDEAKCRIEAAKRQLHKEVMQGIADQIKYKKMIAEEELKMKRDDNELARYAYEVNGRLAVEMAQQEKMARLQYKDDLLKQIDYKKVLHQREKEEIERQLEAGRKEEEKYQKLIEEMCSGKIEEKGKHPFRRVIEQYDCHCPATTK</sequence>
<comment type="similarity">
    <text evidence="5">Belongs to the CFAP53 family.</text>
</comment>
<dbReference type="GO" id="GO:0005929">
    <property type="term" value="C:cilium"/>
    <property type="evidence" value="ECO:0007669"/>
    <property type="project" value="UniProtKB-SubCell"/>
</dbReference>
<evidence type="ECO:0000313" key="9">
    <source>
        <dbReference type="EMBL" id="JAV89344.1"/>
    </source>
</evidence>
<proteinExistence type="inferred from homology"/>
<dbReference type="InterPro" id="IPR043596">
    <property type="entry name" value="CFAP53/TCHP"/>
</dbReference>
<evidence type="ECO:0000259" key="8">
    <source>
        <dbReference type="Pfam" id="PF13868"/>
    </source>
</evidence>
<protein>
    <recommendedName>
        <fullName evidence="6">Cilia- and flagella-associated protein 53</fullName>
    </recommendedName>
</protein>
<evidence type="ECO:0000256" key="2">
    <source>
        <dbReference type="ARBA" id="ARBA00023054"/>
    </source>
</evidence>
<evidence type="ECO:0000256" key="7">
    <source>
        <dbReference type="SAM" id="Coils"/>
    </source>
</evidence>
<feature type="coiled-coil region" evidence="7">
    <location>
        <begin position="93"/>
        <end position="161"/>
    </location>
</feature>
<name>A0A1Y1MUJ7_PHOPY</name>
<accession>A0A1Y1MUJ7</accession>
<feature type="coiled-coil region" evidence="7">
    <location>
        <begin position="473"/>
        <end position="503"/>
    </location>
</feature>
<dbReference type="FunCoup" id="A0A1Y1MUJ7">
    <property type="interactions" value="10"/>
</dbReference>
<evidence type="ECO:0000313" key="10">
    <source>
        <dbReference type="EMBL" id="KAB0805482.1"/>
    </source>
</evidence>
<evidence type="ECO:0000256" key="1">
    <source>
        <dbReference type="ARBA" id="ARBA00004138"/>
    </source>
</evidence>